<evidence type="ECO:0000313" key="1">
    <source>
        <dbReference type="EMBL" id="KAJ8011702.1"/>
    </source>
</evidence>
<organism evidence="1 2">
    <name type="scientific">Dallia pectoralis</name>
    <name type="common">Alaska blackfish</name>
    <dbReference type="NCBI Taxonomy" id="75939"/>
    <lineage>
        <taxon>Eukaryota</taxon>
        <taxon>Metazoa</taxon>
        <taxon>Chordata</taxon>
        <taxon>Craniata</taxon>
        <taxon>Vertebrata</taxon>
        <taxon>Euteleostomi</taxon>
        <taxon>Actinopterygii</taxon>
        <taxon>Neopterygii</taxon>
        <taxon>Teleostei</taxon>
        <taxon>Protacanthopterygii</taxon>
        <taxon>Esociformes</taxon>
        <taxon>Umbridae</taxon>
        <taxon>Dallia</taxon>
    </lineage>
</organism>
<name>A0ACC2H6Y9_DALPE</name>
<gene>
    <name evidence="1" type="ORF">DPEC_G00060990</name>
</gene>
<accession>A0ACC2H6Y9</accession>
<keyword evidence="2" id="KW-1185">Reference proteome</keyword>
<dbReference type="Proteomes" id="UP001157502">
    <property type="component" value="Chromosome 5"/>
</dbReference>
<reference evidence="1" key="1">
    <citation type="submission" date="2021-05" db="EMBL/GenBank/DDBJ databases">
        <authorList>
            <person name="Pan Q."/>
            <person name="Jouanno E."/>
            <person name="Zahm M."/>
            <person name="Klopp C."/>
            <person name="Cabau C."/>
            <person name="Louis A."/>
            <person name="Berthelot C."/>
            <person name="Parey E."/>
            <person name="Roest Crollius H."/>
            <person name="Montfort J."/>
            <person name="Robinson-Rechavi M."/>
            <person name="Bouchez O."/>
            <person name="Lampietro C."/>
            <person name="Lopez Roques C."/>
            <person name="Donnadieu C."/>
            <person name="Postlethwait J."/>
            <person name="Bobe J."/>
            <person name="Dillon D."/>
            <person name="Chandos A."/>
            <person name="von Hippel F."/>
            <person name="Guiguen Y."/>
        </authorList>
    </citation>
    <scope>NUCLEOTIDE SEQUENCE</scope>
    <source>
        <strain evidence="1">YG-Jan2019</strain>
    </source>
</reference>
<evidence type="ECO:0000313" key="2">
    <source>
        <dbReference type="Proteomes" id="UP001157502"/>
    </source>
</evidence>
<comment type="caution">
    <text evidence="1">The sequence shown here is derived from an EMBL/GenBank/DDBJ whole genome shotgun (WGS) entry which is preliminary data.</text>
</comment>
<dbReference type="EMBL" id="CM055732">
    <property type="protein sequence ID" value="KAJ8011702.1"/>
    <property type="molecule type" value="Genomic_DNA"/>
</dbReference>
<proteinExistence type="predicted"/>
<sequence length="95" mass="10454">MGLWGVVTLCPLLTMTHQLPLEELKGLLMETQESSLFHSLTTSKLDEAQYASCFLYLFPVSVAVVVVINCHLVTQLLSCFTGTHQIRGAGRELSS</sequence>
<protein>
    <submittedName>
        <fullName evidence="1">Uncharacterized protein</fullName>
    </submittedName>
</protein>